<feature type="non-terminal residue" evidence="1">
    <location>
        <position position="57"/>
    </location>
</feature>
<name>A0ACA9RPE8_9GLOM</name>
<dbReference type="Proteomes" id="UP000789920">
    <property type="component" value="Unassembled WGS sequence"/>
</dbReference>
<evidence type="ECO:0000313" key="1">
    <source>
        <dbReference type="EMBL" id="CAG8801246.1"/>
    </source>
</evidence>
<accession>A0ACA9RPE8</accession>
<sequence length="57" mass="6921">KLEQADNLNNDLFQDFNHRLLIDTVEEYPINDEILEKESSEFEGFDKEYRPYFSNFT</sequence>
<gene>
    <name evidence="1" type="ORF">RPERSI_LOCUS21075</name>
</gene>
<evidence type="ECO:0000313" key="2">
    <source>
        <dbReference type="Proteomes" id="UP000789920"/>
    </source>
</evidence>
<organism evidence="1 2">
    <name type="scientific">Racocetra persica</name>
    <dbReference type="NCBI Taxonomy" id="160502"/>
    <lineage>
        <taxon>Eukaryota</taxon>
        <taxon>Fungi</taxon>
        <taxon>Fungi incertae sedis</taxon>
        <taxon>Mucoromycota</taxon>
        <taxon>Glomeromycotina</taxon>
        <taxon>Glomeromycetes</taxon>
        <taxon>Diversisporales</taxon>
        <taxon>Gigasporaceae</taxon>
        <taxon>Racocetra</taxon>
    </lineage>
</organism>
<proteinExistence type="predicted"/>
<comment type="caution">
    <text evidence="1">The sequence shown here is derived from an EMBL/GenBank/DDBJ whole genome shotgun (WGS) entry which is preliminary data.</text>
</comment>
<keyword evidence="2" id="KW-1185">Reference proteome</keyword>
<reference evidence="1" key="1">
    <citation type="submission" date="2021-06" db="EMBL/GenBank/DDBJ databases">
        <authorList>
            <person name="Kallberg Y."/>
            <person name="Tangrot J."/>
            <person name="Rosling A."/>
        </authorList>
    </citation>
    <scope>NUCLEOTIDE SEQUENCE</scope>
    <source>
        <strain evidence="1">MA461A</strain>
    </source>
</reference>
<feature type="non-terminal residue" evidence="1">
    <location>
        <position position="1"/>
    </location>
</feature>
<protein>
    <submittedName>
        <fullName evidence="1">35063_t:CDS:1</fullName>
    </submittedName>
</protein>
<dbReference type="EMBL" id="CAJVQC010060884">
    <property type="protein sequence ID" value="CAG8801246.1"/>
    <property type="molecule type" value="Genomic_DNA"/>
</dbReference>